<sequence>MEVGTAPNGVPSFYATGVVVDGVAMGFGISRGGEAVGEPQIRGGFDAAELCVCCCSFVGGYGDDLIESERGDRFYLHLFLFRFGCCDELELLKLGFCGDGGETEAQWLIDLNGSCCCKACSGSRGLTLVMNRSSRGSQKEAALAATIGVATILGGFEAIPYQLGQT</sequence>
<proteinExistence type="predicted"/>
<reference evidence="1 2" key="1">
    <citation type="submission" date="2019-09" db="EMBL/GenBank/DDBJ databases">
        <title>A chromosome-level genome assembly of the Chinese tupelo Nyssa sinensis.</title>
        <authorList>
            <person name="Yang X."/>
            <person name="Kang M."/>
            <person name="Yang Y."/>
            <person name="Xiong H."/>
            <person name="Wang M."/>
            <person name="Zhang Z."/>
            <person name="Wang Z."/>
            <person name="Wu H."/>
            <person name="Ma T."/>
            <person name="Liu J."/>
            <person name="Xi Z."/>
        </authorList>
    </citation>
    <scope>NUCLEOTIDE SEQUENCE [LARGE SCALE GENOMIC DNA]</scope>
    <source>
        <strain evidence="1">J267</strain>
        <tissue evidence="1">Leaf</tissue>
    </source>
</reference>
<organism evidence="1 2">
    <name type="scientific">Nyssa sinensis</name>
    <dbReference type="NCBI Taxonomy" id="561372"/>
    <lineage>
        <taxon>Eukaryota</taxon>
        <taxon>Viridiplantae</taxon>
        <taxon>Streptophyta</taxon>
        <taxon>Embryophyta</taxon>
        <taxon>Tracheophyta</taxon>
        <taxon>Spermatophyta</taxon>
        <taxon>Magnoliopsida</taxon>
        <taxon>eudicotyledons</taxon>
        <taxon>Gunneridae</taxon>
        <taxon>Pentapetalae</taxon>
        <taxon>asterids</taxon>
        <taxon>Cornales</taxon>
        <taxon>Nyssaceae</taxon>
        <taxon>Nyssa</taxon>
    </lineage>
</organism>
<evidence type="ECO:0000313" key="1">
    <source>
        <dbReference type="EMBL" id="KAA8525432.1"/>
    </source>
</evidence>
<dbReference type="EMBL" id="CM018046">
    <property type="protein sequence ID" value="KAA8525432.1"/>
    <property type="molecule type" value="Genomic_DNA"/>
</dbReference>
<gene>
    <name evidence="1" type="ORF">F0562_007301</name>
</gene>
<dbReference type="Proteomes" id="UP000325577">
    <property type="component" value="Linkage Group LG3"/>
</dbReference>
<name>A0A5J5A6F6_9ASTE</name>
<protein>
    <submittedName>
        <fullName evidence="1">Uncharacterized protein</fullName>
    </submittedName>
</protein>
<dbReference type="AlphaFoldDB" id="A0A5J5A6F6"/>
<keyword evidence="2" id="KW-1185">Reference proteome</keyword>
<accession>A0A5J5A6F6</accession>
<evidence type="ECO:0000313" key="2">
    <source>
        <dbReference type="Proteomes" id="UP000325577"/>
    </source>
</evidence>